<protein>
    <recommendedName>
        <fullName evidence="2">SHOCT domain-containing protein</fullName>
    </recommendedName>
</protein>
<reference evidence="3 4" key="1">
    <citation type="journal article" date="2011" name="Stand. Genomic Sci.">
        <title>Complete genome sequence of the gliding, heparinolytic Pedobacter saltans type strain (113).</title>
        <authorList>
            <person name="Liolios K."/>
            <person name="Sikorski J."/>
            <person name="Lu M."/>
            <person name="Nolan M."/>
            <person name="Lapidus A."/>
            <person name="Lucas S."/>
            <person name="Hammon N."/>
            <person name="Deshpande S."/>
            <person name="Cheng J.F."/>
            <person name="Tapia R."/>
            <person name="Han C."/>
            <person name="Goodwin L."/>
            <person name="Pitluck S."/>
            <person name="Huntemann M."/>
            <person name="Ivanova N."/>
            <person name="Pagani I."/>
            <person name="Mavromatis K."/>
            <person name="Ovchinikova G."/>
            <person name="Pati A."/>
            <person name="Chen A."/>
            <person name="Palaniappan K."/>
            <person name="Land M."/>
            <person name="Hauser L."/>
            <person name="Brambilla E.M."/>
            <person name="Kotsyurbenko O."/>
            <person name="Rohde M."/>
            <person name="Tindall B.J."/>
            <person name="Abt B."/>
            <person name="Goker M."/>
            <person name="Detter J.C."/>
            <person name="Woyke T."/>
            <person name="Bristow J."/>
            <person name="Eisen J.A."/>
            <person name="Markowitz V."/>
            <person name="Hugenholtz P."/>
            <person name="Klenk H.P."/>
            <person name="Kyrpides N.C."/>
        </authorList>
    </citation>
    <scope>NUCLEOTIDE SEQUENCE [LARGE SCALE GENOMIC DNA]</scope>
    <source>
        <strain evidence="4">ATCC 51119 / DSM 12145 / JCM 21818 / LMG 10337 / NBRC 100064 / NCIMB 13643</strain>
    </source>
</reference>
<name>F0S861_PSESL</name>
<evidence type="ECO:0000313" key="3">
    <source>
        <dbReference type="EMBL" id="ADY52323.1"/>
    </source>
</evidence>
<keyword evidence="1" id="KW-1133">Transmembrane helix</keyword>
<dbReference type="Proteomes" id="UP000000310">
    <property type="component" value="Chromosome"/>
</dbReference>
<dbReference type="RefSeq" id="WP_013632814.1">
    <property type="nucleotide sequence ID" value="NC_015177.1"/>
</dbReference>
<sequence length="70" mass="8702">MFYDNYYFFGMNLIWWFVWLILLFWIFVTPYDIPGQRTKKDTPLDILKKRFAAGQINKEEFQENKKILEE</sequence>
<keyword evidence="1" id="KW-0472">Membrane</keyword>
<gene>
    <name evidence="3" type="ordered locus">Pedsa_1767</name>
</gene>
<reference evidence="4" key="2">
    <citation type="submission" date="2011-02" db="EMBL/GenBank/DDBJ databases">
        <title>The complete genome of Pedobacter saltans DSM 12145.</title>
        <authorList>
            <consortium name="US DOE Joint Genome Institute (JGI-PGF)"/>
            <person name="Lucas S."/>
            <person name="Copeland A."/>
            <person name="Lapidus A."/>
            <person name="Bruce D."/>
            <person name="Goodwin L."/>
            <person name="Pitluck S."/>
            <person name="Kyrpides N."/>
            <person name="Mavromatis K."/>
            <person name="Pagani I."/>
            <person name="Ivanova N."/>
            <person name="Ovchinnikova G."/>
            <person name="Lu M."/>
            <person name="Detter J.C."/>
            <person name="Han C."/>
            <person name="Land M."/>
            <person name="Hauser L."/>
            <person name="Markowitz V."/>
            <person name="Cheng J.-F."/>
            <person name="Hugenholtz P."/>
            <person name="Woyke T."/>
            <person name="Wu D."/>
            <person name="Tindall B."/>
            <person name="Pomrenke H.G."/>
            <person name="Brambilla E."/>
            <person name="Klenk H.-P."/>
            <person name="Eisen J.A."/>
        </authorList>
    </citation>
    <scope>NUCLEOTIDE SEQUENCE [LARGE SCALE GENOMIC DNA]</scope>
    <source>
        <strain evidence="4">ATCC 51119 / DSM 12145 / JCM 21818 / LMG 10337 / NBRC 100064 / NCIMB 13643</strain>
    </source>
</reference>
<dbReference type="HOGENOM" id="CLU_159099_0_2_10"/>
<dbReference type="KEGG" id="psn:Pedsa_1767"/>
<evidence type="ECO:0000259" key="2">
    <source>
        <dbReference type="Pfam" id="PF09851"/>
    </source>
</evidence>
<evidence type="ECO:0000256" key="1">
    <source>
        <dbReference type="SAM" id="Phobius"/>
    </source>
</evidence>
<accession>F0S861</accession>
<dbReference type="eggNOG" id="COG3462">
    <property type="taxonomic scope" value="Bacteria"/>
</dbReference>
<dbReference type="AlphaFoldDB" id="F0S861"/>
<keyword evidence="1" id="KW-0812">Transmembrane</keyword>
<dbReference type="STRING" id="762903.Pedsa_1767"/>
<evidence type="ECO:0000313" key="4">
    <source>
        <dbReference type="Proteomes" id="UP000000310"/>
    </source>
</evidence>
<dbReference type="InterPro" id="IPR018649">
    <property type="entry name" value="SHOCT"/>
</dbReference>
<feature type="transmembrane region" description="Helical" evidence="1">
    <location>
        <begin position="6"/>
        <end position="28"/>
    </location>
</feature>
<keyword evidence="4" id="KW-1185">Reference proteome</keyword>
<proteinExistence type="predicted"/>
<organism evidence="3 4">
    <name type="scientific">Pseudopedobacter saltans (strain ATCC 51119 / DSM 12145 / JCM 21818 / CCUG 39354 / LMG 10337 / NBRC 100064 / NCIMB 13643)</name>
    <name type="common">Pedobacter saltans</name>
    <dbReference type="NCBI Taxonomy" id="762903"/>
    <lineage>
        <taxon>Bacteria</taxon>
        <taxon>Pseudomonadati</taxon>
        <taxon>Bacteroidota</taxon>
        <taxon>Sphingobacteriia</taxon>
        <taxon>Sphingobacteriales</taxon>
        <taxon>Sphingobacteriaceae</taxon>
        <taxon>Pseudopedobacter</taxon>
    </lineage>
</organism>
<dbReference type="Pfam" id="PF09851">
    <property type="entry name" value="SHOCT"/>
    <property type="match status" value="1"/>
</dbReference>
<dbReference type="EMBL" id="CP002545">
    <property type="protein sequence ID" value="ADY52323.1"/>
    <property type="molecule type" value="Genomic_DNA"/>
</dbReference>
<feature type="domain" description="SHOCT" evidence="2">
    <location>
        <begin position="42"/>
        <end position="68"/>
    </location>
</feature>